<dbReference type="EMBL" id="ML992532">
    <property type="protein sequence ID" value="KAF2218675.1"/>
    <property type="molecule type" value="Genomic_DNA"/>
</dbReference>
<protein>
    <submittedName>
        <fullName evidence="1">Uncharacterized protein</fullName>
    </submittedName>
</protein>
<dbReference type="AlphaFoldDB" id="A0A6A6FYW5"/>
<evidence type="ECO:0000313" key="1">
    <source>
        <dbReference type="EMBL" id="KAF2218675.1"/>
    </source>
</evidence>
<organism evidence="1 2">
    <name type="scientific">Elsinoe ampelina</name>
    <dbReference type="NCBI Taxonomy" id="302913"/>
    <lineage>
        <taxon>Eukaryota</taxon>
        <taxon>Fungi</taxon>
        <taxon>Dikarya</taxon>
        <taxon>Ascomycota</taxon>
        <taxon>Pezizomycotina</taxon>
        <taxon>Dothideomycetes</taxon>
        <taxon>Dothideomycetidae</taxon>
        <taxon>Myriangiales</taxon>
        <taxon>Elsinoaceae</taxon>
        <taxon>Elsinoe</taxon>
    </lineage>
</organism>
<accession>A0A6A6FYW5</accession>
<gene>
    <name evidence="1" type="ORF">BDZ85DRAFT_308471</name>
</gene>
<proteinExistence type="predicted"/>
<keyword evidence="2" id="KW-1185">Reference proteome</keyword>
<evidence type="ECO:0000313" key="2">
    <source>
        <dbReference type="Proteomes" id="UP000799538"/>
    </source>
</evidence>
<dbReference type="Proteomes" id="UP000799538">
    <property type="component" value="Unassembled WGS sequence"/>
</dbReference>
<sequence>MALHTRLRICLTQRSRCFTGSISRFRVSSRRALSLLVTLSAAKYVTQSPIPWSRSTSISCEATLSLVCEPSASFRVTTTVFCLYSRSR</sequence>
<reference evidence="2" key="1">
    <citation type="journal article" date="2020" name="Stud. Mycol.">
        <title>101 Dothideomycetes genomes: A test case for predicting lifestyles and emergence of pathogens.</title>
        <authorList>
            <person name="Haridas S."/>
            <person name="Albert R."/>
            <person name="Binder M."/>
            <person name="Bloem J."/>
            <person name="LaButti K."/>
            <person name="Salamov A."/>
            <person name="Andreopoulos B."/>
            <person name="Baker S."/>
            <person name="Barry K."/>
            <person name="Bills G."/>
            <person name="Bluhm B."/>
            <person name="Cannon C."/>
            <person name="Castanera R."/>
            <person name="Culley D."/>
            <person name="Daum C."/>
            <person name="Ezra D."/>
            <person name="Gonzalez J."/>
            <person name="Henrissat B."/>
            <person name="Kuo A."/>
            <person name="Liang C."/>
            <person name="Lipzen A."/>
            <person name="Lutzoni F."/>
            <person name="Magnuson J."/>
            <person name="Mondo S."/>
            <person name="Nolan M."/>
            <person name="Ohm R."/>
            <person name="Pangilinan J."/>
            <person name="Park H.-J."/>
            <person name="Ramirez L."/>
            <person name="Alfaro M."/>
            <person name="Sun H."/>
            <person name="Tritt A."/>
            <person name="Yoshinaga Y."/>
            <person name="Zwiers L.-H."/>
            <person name="Turgeon B."/>
            <person name="Goodwin S."/>
            <person name="Spatafora J."/>
            <person name="Crous P."/>
            <person name="Grigoriev I."/>
        </authorList>
    </citation>
    <scope>NUCLEOTIDE SEQUENCE [LARGE SCALE GENOMIC DNA]</scope>
    <source>
        <strain evidence="2">CECT 20119</strain>
    </source>
</reference>
<name>A0A6A6FYW5_9PEZI</name>